<dbReference type="STRING" id="39947.A0A0N7KGE9"/>
<reference evidence="2 3" key="3">
    <citation type="journal article" date="2013" name="Rice">
        <title>Improvement of the Oryza sativa Nipponbare reference genome using next generation sequence and optical map data.</title>
        <authorList>
            <person name="Kawahara Y."/>
            <person name="de la Bastide M."/>
            <person name="Hamilton J.P."/>
            <person name="Kanamori H."/>
            <person name="McCombie W.R."/>
            <person name="Ouyang S."/>
            <person name="Schwartz D.C."/>
            <person name="Tanaka T."/>
            <person name="Wu J."/>
            <person name="Zhou S."/>
            <person name="Childs K.L."/>
            <person name="Davidson R.M."/>
            <person name="Lin H."/>
            <person name="Quesada-Ocampo L."/>
            <person name="Vaillancourt B."/>
            <person name="Sakai H."/>
            <person name="Lee S.S."/>
            <person name="Kim J."/>
            <person name="Numa H."/>
            <person name="Itoh T."/>
            <person name="Buell C.R."/>
            <person name="Matsumoto T."/>
        </authorList>
    </citation>
    <scope>NUCLEOTIDE SEQUENCE [LARGE SCALE GENOMIC DNA]</scope>
    <source>
        <strain evidence="3">cv. Nipponbare</strain>
    </source>
</reference>
<dbReference type="InParanoid" id="A0A0N7KGE9"/>
<evidence type="ECO:0000256" key="1">
    <source>
        <dbReference type="SAM" id="SignalP"/>
    </source>
</evidence>
<keyword evidence="1" id="KW-0732">Signal</keyword>
<keyword evidence="3" id="KW-1185">Reference proteome</keyword>
<organism evidence="2 3">
    <name type="scientific">Oryza sativa subsp. japonica</name>
    <name type="common">Rice</name>
    <dbReference type="NCBI Taxonomy" id="39947"/>
    <lineage>
        <taxon>Eukaryota</taxon>
        <taxon>Viridiplantae</taxon>
        <taxon>Streptophyta</taxon>
        <taxon>Embryophyta</taxon>
        <taxon>Tracheophyta</taxon>
        <taxon>Spermatophyta</taxon>
        <taxon>Magnoliopsida</taxon>
        <taxon>Liliopsida</taxon>
        <taxon>Poales</taxon>
        <taxon>Poaceae</taxon>
        <taxon>BOP clade</taxon>
        <taxon>Oryzoideae</taxon>
        <taxon>Oryzeae</taxon>
        <taxon>Oryzinae</taxon>
        <taxon>Oryza</taxon>
        <taxon>Oryza sativa</taxon>
    </lineage>
</organism>
<dbReference type="eggNOG" id="KOG0385">
    <property type="taxonomic scope" value="Eukaryota"/>
</dbReference>
<accession>A0A0N7KGE9</accession>
<reference evidence="3" key="1">
    <citation type="journal article" date="2005" name="Nature">
        <title>The map-based sequence of the rice genome.</title>
        <authorList>
            <consortium name="International rice genome sequencing project (IRGSP)"/>
            <person name="Matsumoto T."/>
            <person name="Wu J."/>
            <person name="Kanamori H."/>
            <person name="Katayose Y."/>
            <person name="Fujisawa M."/>
            <person name="Namiki N."/>
            <person name="Mizuno H."/>
            <person name="Yamamoto K."/>
            <person name="Antonio B.A."/>
            <person name="Baba T."/>
            <person name="Sakata K."/>
            <person name="Nagamura Y."/>
            <person name="Aoki H."/>
            <person name="Arikawa K."/>
            <person name="Arita K."/>
            <person name="Bito T."/>
            <person name="Chiden Y."/>
            <person name="Fujitsuka N."/>
            <person name="Fukunaka R."/>
            <person name="Hamada M."/>
            <person name="Harada C."/>
            <person name="Hayashi A."/>
            <person name="Hijishita S."/>
            <person name="Honda M."/>
            <person name="Hosokawa S."/>
            <person name="Ichikawa Y."/>
            <person name="Idonuma A."/>
            <person name="Iijima M."/>
            <person name="Ikeda M."/>
            <person name="Ikeno M."/>
            <person name="Ito K."/>
            <person name="Ito S."/>
            <person name="Ito T."/>
            <person name="Ito Y."/>
            <person name="Ito Y."/>
            <person name="Iwabuchi A."/>
            <person name="Kamiya K."/>
            <person name="Karasawa W."/>
            <person name="Kurita K."/>
            <person name="Katagiri S."/>
            <person name="Kikuta A."/>
            <person name="Kobayashi H."/>
            <person name="Kobayashi N."/>
            <person name="Machita K."/>
            <person name="Maehara T."/>
            <person name="Masukawa M."/>
            <person name="Mizubayashi T."/>
            <person name="Mukai Y."/>
            <person name="Nagasaki H."/>
            <person name="Nagata Y."/>
            <person name="Naito S."/>
            <person name="Nakashima M."/>
            <person name="Nakama Y."/>
            <person name="Nakamichi Y."/>
            <person name="Nakamura M."/>
            <person name="Meguro A."/>
            <person name="Negishi M."/>
            <person name="Ohta I."/>
            <person name="Ohta T."/>
            <person name="Okamoto M."/>
            <person name="Ono N."/>
            <person name="Saji S."/>
            <person name="Sakaguchi M."/>
            <person name="Sakai K."/>
            <person name="Shibata M."/>
            <person name="Shimokawa T."/>
            <person name="Song J."/>
            <person name="Takazaki Y."/>
            <person name="Terasawa K."/>
            <person name="Tsugane M."/>
            <person name="Tsuji K."/>
            <person name="Ueda S."/>
            <person name="Waki K."/>
            <person name="Yamagata H."/>
            <person name="Yamamoto M."/>
            <person name="Yamamoto S."/>
            <person name="Yamane H."/>
            <person name="Yoshiki S."/>
            <person name="Yoshihara R."/>
            <person name="Yukawa K."/>
            <person name="Zhong H."/>
            <person name="Yano M."/>
            <person name="Yuan Q."/>
            <person name="Ouyang S."/>
            <person name="Liu J."/>
            <person name="Jones K.M."/>
            <person name="Gansberger K."/>
            <person name="Moffat K."/>
            <person name="Hill J."/>
            <person name="Bera J."/>
            <person name="Fadrosh D."/>
            <person name="Jin S."/>
            <person name="Johri S."/>
            <person name="Kim M."/>
            <person name="Overton L."/>
            <person name="Reardon M."/>
            <person name="Tsitrin T."/>
            <person name="Vuong H."/>
            <person name="Weaver B."/>
            <person name="Ciecko A."/>
            <person name="Tallon L."/>
            <person name="Jackson J."/>
            <person name="Pai G."/>
            <person name="Aken S.V."/>
            <person name="Utterback T."/>
            <person name="Reidmuller S."/>
            <person name="Feldblyum T."/>
            <person name="Hsiao J."/>
            <person name="Zismann V."/>
            <person name="Iobst S."/>
            <person name="de Vazeille A.R."/>
            <person name="Buell C.R."/>
            <person name="Ying K."/>
            <person name="Li Y."/>
            <person name="Lu T."/>
            <person name="Huang Y."/>
            <person name="Zhao Q."/>
            <person name="Feng Q."/>
            <person name="Zhang L."/>
            <person name="Zhu J."/>
            <person name="Weng Q."/>
            <person name="Mu J."/>
            <person name="Lu Y."/>
            <person name="Fan D."/>
            <person name="Liu Y."/>
            <person name="Guan J."/>
            <person name="Zhang Y."/>
            <person name="Yu S."/>
            <person name="Liu X."/>
            <person name="Zhang Y."/>
            <person name="Hong G."/>
            <person name="Han B."/>
            <person name="Choisne N."/>
            <person name="Demange N."/>
            <person name="Orjeda G."/>
            <person name="Samain S."/>
            <person name="Cattolico L."/>
            <person name="Pelletier E."/>
            <person name="Couloux A."/>
            <person name="Segurens B."/>
            <person name="Wincker P."/>
            <person name="D'Hont A."/>
            <person name="Scarpelli C."/>
            <person name="Weissenbach J."/>
            <person name="Salanoubat M."/>
            <person name="Quetier F."/>
            <person name="Yu Y."/>
            <person name="Kim H.R."/>
            <person name="Rambo T."/>
            <person name="Currie J."/>
            <person name="Collura K."/>
            <person name="Luo M."/>
            <person name="Yang T."/>
            <person name="Ammiraju J.S.S."/>
            <person name="Engler F."/>
            <person name="Soderlund C."/>
            <person name="Wing R.A."/>
            <person name="Palmer L.E."/>
            <person name="de la Bastide M."/>
            <person name="Spiegel L."/>
            <person name="Nascimento L."/>
            <person name="Zutavern T."/>
            <person name="O'Shaughnessy A."/>
            <person name="Dike S."/>
            <person name="Dedhia N."/>
            <person name="Preston R."/>
            <person name="Balija V."/>
            <person name="McCombie W.R."/>
            <person name="Chow T."/>
            <person name="Chen H."/>
            <person name="Chung M."/>
            <person name="Chen C."/>
            <person name="Shaw J."/>
            <person name="Wu H."/>
            <person name="Hsiao K."/>
            <person name="Chao Y."/>
            <person name="Chu M."/>
            <person name="Cheng C."/>
            <person name="Hour A."/>
            <person name="Lee P."/>
            <person name="Lin S."/>
            <person name="Lin Y."/>
            <person name="Liou J."/>
            <person name="Liu S."/>
            <person name="Hsing Y."/>
            <person name="Raghuvanshi S."/>
            <person name="Mohanty A."/>
            <person name="Bharti A.K."/>
            <person name="Gaur A."/>
            <person name="Gupta V."/>
            <person name="Kumar D."/>
            <person name="Ravi V."/>
            <person name="Vij S."/>
            <person name="Kapur A."/>
            <person name="Khurana P."/>
            <person name="Khurana P."/>
            <person name="Khurana J.P."/>
            <person name="Tyagi A.K."/>
            <person name="Gaikwad K."/>
            <person name="Singh A."/>
            <person name="Dalal V."/>
            <person name="Srivastava S."/>
            <person name="Dixit A."/>
            <person name="Pal A.K."/>
            <person name="Ghazi I.A."/>
            <person name="Yadav M."/>
            <person name="Pandit A."/>
            <person name="Bhargava A."/>
            <person name="Sureshbabu K."/>
            <person name="Batra K."/>
            <person name="Sharma T.R."/>
            <person name="Mohapatra T."/>
            <person name="Singh N.K."/>
            <person name="Messing J."/>
            <person name="Nelson A.B."/>
            <person name="Fuks G."/>
            <person name="Kavchok S."/>
            <person name="Keizer G."/>
            <person name="Linton E."/>
            <person name="Llaca V."/>
            <person name="Song R."/>
            <person name="Tanyolac B."/>
            <person name="Young S."/>
            <person name="Ho-Il K."/>
            <person name="Hahn J.H."/>
            <person name="Sangsakoo G."/>
            <person name="Vanavichit A."/>
            <person name="de Mattos Luiz.A.T."/>
            <person name="Zimmer P.D."/>
            <person name="Malone G."/>
            <person name="Dellagostin O."/>
            <person name="de Oliveira A.C."/>
            <person name="Bevan M."/>
            <person name="Bancroft I."/>
            <person name="Minx P."/>
            <person name="Cordum H."/>
            <person name="Wilson R."/>
            <person name="Cheng Z."/>
            <person name="Jin W."/>
            <person name="Jiang J."/>
            <person name="Leong S.A."/>
            <person name="Iwama H."/>
            <person name="Gojobori T."/>
            <person name="Itoh T."/>
            <person name="Niimura Y."/>
            <person name="Fujii Y."/>
            <person name="Habara T."/>
            <person name="Sakai H."/>
            <person name="Sato Y."/>
            <person name="Wilson G."/>
            <person name="Kumar K."/>
            <person name="McCouch S."/>
            <person name="Juretic N."/>
            <person name="Hoen D."/>
            <person name="Wright S."/>
            <person name="Bruskiewich R."/>
            <person name="Bureau T."/>
            <person name="Miyao A."/>
            <person name="Hirochika H."/>
            <person name="Nishikawa T."/>
            <person name="Kadowaki K."/>
            <person name="Sugiura M."/>
            <person name="Burr B."/>
            <person name="Sasaki T."/>
        </authorList>
    </citation>
    <scope>NUCLEOTIDE SEQUENCE [LARGE SCALE GENOMIC DNA]</scope>
    <source>
        <strain evidence="3">cv. Nipponbare</strain>
    </source>
</reference>
<dbReference type="Gramene" id="Os03t0101700-01">
    <property type="protein sequence ID" value="Os03t0101700-01"/>
    <property type="gene ID" value="Os03g0101700"/>
</dbReference>
<dbReference type="Proteomes" id="UP000059680">
    <property type="component" value="Chromosome 3"/>
</dbReference>
<name>A0A0N7KGE9_ORYSJ</name>
<feature type="non-terminal residue" evidence="2">
    <location>
        <position position="126"/>
    </location>
</feature>
<protein>
    <submittedName>
        <fullName evidence="2">Os03g0101700 protein</fullName>
    </submittedName>
</protein>
<feature type="chain" id="PRO_5006014756" evidence="1">
    <location>
        <begin position="20"/>
        <end position="126"/>
    </location>
</feature>
<gene>
    <name evidence="2" type="ordered locus">Os03g0101700</name>
    <name evidence="2" type="ORF">OSNPB_030101700</name>
</gene>
<dbReference type="FunCoup" id="A0A0N7KGE9">
    <property type="interactions" value="76"/>
</dbReference>
<proteinExistence type="predicted"/>
<dbReference type="EMBL" id="AP014959">
    <property type="protein sequence ID" value="BAS81825.1"/>
    <property type="molecule type" value="Genomic_DNA"/>
</dbReference>
<reference evidence="2 3" key="2">
    <citation type="journal article" date="2013" name="Plant Cell Physiol.">
        <title>Rice Annotation Project Database (RAP-DB): an integrative and interactive database for rice genomics.</title>
        <authorList>
            <person name="Sakai H."/>
            <person name="Lee S.S."/>
            <person name="Tanaka T."/>
            <person name="Numa H."/>
            <person name="Kim J."/>
            <person name="Kawahara Y."/>
            <person name="Wakimoto H."/>
            <person name="Yang C.C."/>
            <person name="Iwamoto M."/>
            <person name="Abe T."/>
            <person name="Yamada Y."/>
            <person name="Muto A."/>
            <person name="Inokuchi H."/>
            <person name="Ikemura T."/>
            <person name="Matsumoto T."/>
            <person name="Sasaki T."/>
            <person name="Itoh T."/>
        </authorList>
    </citation>
    <scope>NUCLEOTIDE SEQUENCE [LARGE SCALE GENOMIC DNA]</scope>
    <source>
        <strain evidence="3">cv. Nipponbare</strain>
    </source>
</reference>
<dbReference type="PaxDb" id="39947-A0A0N7KGE9"/>
<evidence type="ECO:0000313" key="3">
    <source>
        <dbReference type="Proteomes" id="UP000059680"/>
    </source>
</evidence>
<evidence type="ECO:0000313" key="2">
    <source>
        <dbReference type="EMBL" id="BAS81825.1"/>
    </source>
</evidence>
<dbReference type="Gene3D" id="3.40.50.10810">
    <property type="entry name" value="Tandem AAA-ATPase domain"/>
    <property type="match status" value="1"/>
</dbReference>
<feature type="signal peptide" evidence="1">
    <location>
        <begin position="1"/>
        <end position="19"/>
    </location>
</feature>
<dbReference type="AlphaFoldDB" id="A0A0N7KGE9"/>
<dbReference type="InterPro" id="IPR038718">
    <property type="entry name" value="SNF2-like_sf"/>
</dbReference>
<sequence>YERRLLAAASLLLSADAQGQPPHAAAQLGVGVTAELKPHQVDGVAWLIRRYQLGVNVLLGDEVGLHFLFLPRRAELLQYSMCLLMNTRRIDSVLFYAVSPHLISSNTFPHHHFSLLLIMCNQAHVM</sequence>